<comment type="caution">
    <text evidence="3">The sequence shown here is derived from an EMBL/GenBank/DDBJ whole genome shotgun (WGS) entry which is preliminary data.</text>
</comment>
<evidence type="ECO:0000313" key="4">
    <source>
        <dbReference type="Proteomes" id="UP000194318"/>
    </source>
</evidence>
<feature type="compositionally biased region" description="Pro residues" evidence="1">
    <location>
        <begin position="302"/>
        <end position="318"/>
    </location>
</feature>
<dbReference type="AlphaFoldDB" id="A0A1Y2NQC8"/>
<reference evidence="2 5" key="1">
    <citation type="submission" date="2013-05" db="EMBL/GenBank/DDBJ databases">
        <title>Genome Sequence of Streptomyces fradiae.</title>
        <authorList>
            <person name="Kirby R."/>
        </authorList>
    </citation>
    <scope>NUCLEOTIDE SEQUENCE [LARGE SCALE GENOMIC DNA]</scope>
    <source>
        <strain evidence="2 5">ATCC 10745</strain>
    </source>
</reference>
<feature type="region of interest" description="Disordered" evidence="1">
    <location>
        <begin position="1"/>
        <end position="26"/>
    </location>
</feature>
<evidence type="ECO:0000313" key="2">
    <source>
        <dbReference type="EMBL" id="KAF0648843.1"/>
    </source>
</evidence>
<sequence>MGTEEKNLTPQQQQSQDAASIQSTFTATDRMERISAQFARIGFGPGSGPGGFFGKTNFENAPLNAMLDLLEAANPSDLEAAGTALESARKALNDAARDLKKDAAAVDLKGEAGTEFQRFASDLAAYTYNLASFANIVGAQMKVASTGLASVRNARPPRDNRPDPKKPTDFPPSERTADNEDYQKALKAERDRQEAINQLNRLASFYAVSESTLASQEPPKFPERLKAAVPPPTRSFDGGEMRSGAGTATLGSARAEGPQGAYQRLPEGSAPTGGAHTSALGVTPPASPPTLDPSMQIDTIAPPAPPVTAPATPPPTPTAPATSGNPFTPPPMTPGLPATGKGPSTGRNQGGPAVPRTAGPQSTSQVGRPGVPGSPKVTQGGPGQPGRPAGPGQSNVVGRPGTPGAPGAPAAGRQSTVGGPAANNMVGRPGTPGTPATGRAGGPGTPAAGRAGTGIVGGTPQPRSAPGGAGGSRIPTGTVIGGQGAPQGRPSAARPGTGSVIGAHPGAAARSAGRGTPSVNGVVGTPRSQRGKGQKNEEQPGSERPDYLVEDEETWTSRRRGAVPPVID</sequence>
<feature type="region of interest" description="Disordered" evidence="1">
    <location>
        <begin position="212"/>
        <end position="568"/>
    </location>
</feature>
<keyword evidence="5" id="KW-1185">Reference proteome</keyword>
<feature type="compositionally biased region" description="Low complexity" evidence="1">
    <location>
        <begin position="427"/>
        <end position="438"/>
    </location>
</feature>
<feature type="compositionally biased region" description="Basic and acidic residues" evidence="1">
    <location>
        <begin position="156"/>
        <end position="168"/>
    </location>
</feature>
<dbReference type="EMBL" id="ASYR01000019">
    <property type="protein sequence ID" value="KAF0648843.1"/>
    <property type="molecule type" value="Genomic_DNA"/>
</dbReference>
<proteinExistence type="predicted"/>
<evidence type="ECO:0000256" key="1">
    <source>
        <dbReference type="SAM" id="MobiDB-lite"/>
    </source>
</evidence>
<feature type="compositionally biased region" description="Low complexity" evidence="1">
    <location>
        <begin position="11"/>
        <end position="23"/>
    </location>
</feature>
<dbReference type="RefSeq" id="WP_031129735.1">
    <property type="nucleotide sequence ID" value="NZ_ASYR01000019.1"/>
</dbReference>
<feature type="region of interest" description="Disordered" evidence="1">
    <location>
        <begin position="148"/>
        <end position="180"/>
    </location>
</feature>
<dbReference type="EMBL" id="MIFZ01000312">
    <property type="protein sequence ID" value="OSY49694.1"/>
    <property type="molecule type" value="Genomic_DNA"/>
</dbReference>
<feature type="compositionally biased region" description="Low complexity" evidence="1">
    <location>
        <begin position="400"/>
        <end position="412"/>
    </location>
</feature>
<reference evidence="3 4" key="2">
    <citation type="submission" date="2016-09" db="EMBL/GenBank/DDBJ databases">
        <title>Streptomyces fradiae DSM40063, a candidate organism with high potential of specific P450 cytochromes.</title>
        <authorList>
            <person name="Grumaz C."/>
            <person name="Vainshtein Y."/>
            <person name="Kirstahler P."/>
            <person name="Sohn K."/>
        </authorList>
    </citation>
    <scope>NUCLEOTIDE SEQUENCE [LARGE SCALE GENOMIC DNA]</scope>
    <source>
        <strain evidence="3 4">DSM 40063</strain>
    </source>
</reference>
<dbReference type="GeneID" id="91405785"/>
<evidence type="ECO:0000313" key="3">
    <source>
        <dbReference type="EMBL" id="OSY49694.1"/>
    </source>
</evidence>
<gene>
    <name evidence="3" type="ORF">BG846_04688</name>
    <name evidence="2" type="ORF">K701_15950</name>
</gene>
<organism evidence="3 4">
    <name type="scientific">Streptomyces fradiae ATCC 10745 = DSM 40063</name>
    <dbReference type="NCBI Taxonomy" id="1319510"/>
    <lineage>
        <taxon>Bacteria</taxon>
        <taxon>Bacillati</taxon>
        <taxon>Actinomycetota</taxon>
        <taxon>Actinomycetes</taxon>
        <taxon>Kitasatosporales</taxon>
        <taxon>Streptomycetaceae</taxon>
        <taxon>Streptomyces</taxon>
    </lineage>
</organism>
<protein>
    <submittedName>
        <fullName evidence="3">Uncharacterized protein</fullName>
    </submittedName>
</protein>
<feature type="compositionally biased region" description="Basic and acidic residues" evidence="1">
    <location>
        <begin position="534"/>
        <end position="547"/>
    </location>
</feature>
<dbReference type="Proteomes" id="UP000731519">
    <property type="component" value="Unassembled WGS sequence"/>
</dbReference>
<name>A0A1Y2NQC8_STRFR</name>
<dbReference type="Proteomes" id="UP000194318">
    <property type="component" value="Unassembled WGS sequence"/>
</dbReference>
<evidence type="ECO:0000313" key="5">
    <source>
        <dbReference type="Proteomes" id="UP000731519"/>
    </source>
</evidence>
<accession>A0A1Y2NQC8</accession>